<protein>
    <submittedName>
        <fullName evidence="2">ABC transporter</fullName>
    </submittedName>
</protein>
<sequence>MNRHLALFRAIASKSVTLSRRYLVNTVVGLITLYVFFALIFFGGQFVAEDLVSQSVGLLVVGYFLFTMAVSAYADLTHDLTDEAQWGTLEQLSMSPFGFTEIVAVKTLVNLLGTFATGIALLISMMVTTGTWLSVAPLSVVVLCVLTLLPVVGLGFVFGGVALVYKQIEKVFPLIQLSFAALIVLPVGEYALLKLFPMSLGSHLLQRVMTDGLRVWELPVFDLGVLVGQAVAYLAIGLFVFRVGTAKARKRGVLGHY</sequence>
<feature type="transmembrane region" description="Helical" evidence="1">
    <location>
        <begin position="220"/>
        <end position="241"/>
    </location>
</feature>
<keyword evidence="3" id="KW-1185">Reference proteome</keyword>
<organism evidence="2 3">
    <name type="scientific">Haloarcula rubripromontorii</name>
    <dbReference type="NCBI Taxonomy" id="1705562"/>
    <lineage>
        <taxon>Archaea</taxon>
        <taxon>Methanobacteriati</taxon>
        <taxon>Methanobacteriota</taxon>
        <taxon>Stenosarchaea group</taxon>
        <taxon>Halobacteria</taxon>
        <taxon>Halobacteriales</taxon>
        <taxon>Haloarculaceae</taxon>
        <taxon>Haloarcula</taxon>
    </lineage>
</organism>
<dbReference type="AlphaFoldDB" id="A0A0M9AKF1"/>
<keyword evidence="1" id="KW-0812">Transmembrane</keyword>
<comment type="caution">
    <text evidence="2">The sequence shown here is derived from an EMBL/GenBank/DDBJ whole genome shotgun (WGS) entry which is preliminary data.</text>
</comment>
<feature type="transmembrane region" description="Helical" evidence="1">
    <location>
        <begin position="21"/>
        <end position="44"/>
    </location>
</feature>
<keyword evidence="1" id="KW-0472">Membrane</keyword>
<feature type="transmembrane region" description="Helical" evidence="1">
    <location>
        <begin position="97"/>
        <end position="123"/>
    </location>
</feature>
<evidence type="ECO:0000256" key="1">
    <source>
        <dbReference type="SAM" id="Phobius"/>
    </source>
</evidence>
<dbReference type="InterPro" id="IPR051784">
    <property type="entry name" value="Nod_factor_ABC_transporter"/>
</dbReference>
<dbReference type="PANTHER" id="PTHR43229">
    <property type="entry name" value="NODULATION PROTEIN J"/>
    <property type="match status" value="1"/>
</dbReference>
<name>A0A0M9AKF1_9EURY</name>
<dbReference type="EMBL" id="LIUF01000004">
    <property type="protein sequence ID" value="KOX92441.1"/>
    <property type="molecule type" value="Genomic_DNA"/>
</dbReference>
<feature type="transmembrane region" description="Helical" evidence="1">
    <location>
        <begin position="135"/>
        <end position="165"/>
    </location>
</feature>
<keyword evidence="1" id="KW-1133">Transmembrane helix</keyword>
<reference evidence="2 3" key="1">
    <citation type="submission" date="2015-08" db="EMBL/GenBank/DDBJ databases">
        <title>Genomes of Isolates from Cabo Rojo, PR.</title>
        <authorList>
            <person name="Sanchez-Nieves R.L."/>
            <person name="Montalvo-Rodriguez R."/>
        </authorList>
    </citation>
    <scope>NUCLEOTIDE SEQUENCE [LARGE SCALE GENOMIC DNA]</scope>
    <source>
        <strain evidence="2 3">SL3</strain>
    </source>
</reference>
<evidence type="ECO:0000313" key="2">
    <source>
        <dbReference type="EMBL" id="KOX92441.1"/>
    </source>
</evidence>
<dbReference type="PANTHER" id="PTHR43229:SF6">
    <property type="entry name" value="ABC-TYPE MULTIDRUG TRANSPORT SYSTEM, PERMEASE COMPONENT"/>
    <property type="match status" value="1"/>
</dbReference>
<proteinExistence type="predicted"/>
<feature type="transmembrane region" description="Helical" evidence="1">
    <location>
        <begin position="177"/>
        <end position="200"/>
    </location>
</feature>
<gene>
    <name evidence="2" type="ORF">AMS69_13885</name>
</gene>
<dbReference type="PATRIC" id="fig|1705562.3.peg.3374"/>
<evidence type="ECO:0000313" key="3">
    <source>
        <dbReference type="Proteomes" id="UP000037729"/>
    </source>
</evidence>
<dbReference type="STRING" id="1705562.AMS69_13885"/>
<accession>A0A0M9AKF1</accession>
<dbReference type="Proteomes" id="UP000037729">
    <property type="component" value="Unassembled WGS sequence"/>
</dbReference>
<feature type="transmembrane region" description="Helical" evidence="1">
    <location>
        <begin position="56"/>
        <end position="76"/>
    </location>
</feature>
<dbReference type="OrthoDB" id="312397at2157"/>